<name>A0A5B9QZ90_9BACT</name>
<reference evidence="1 2" key="1">
    <citation type="submission" date="2019-08" db="EMBL/GenBank/DDBJ databases">
        <title>Deep-cultivation of Planctomycetes and their phenomic and genomic characterization uncovers novel biology.</title>
        <authorList>
            <person name="Wiegand S."/>
            <person name="Jogler M."/>
            <person name="Boedeker C."/>
            <person name="Pinto D."/>
            <person name="Vollmers J."/>
            <person name="Rivas-Marin E."/>
            <person name="Kohn T."/>
            <person name="Peeters S.H."/>
            <person name="Heuer A."/>
            <person name="Rast P."/>
            <person name="Oberbeckmann S."/>
            <person name="Bunk B."/>
            <person name="Jeske O."/>
            <person name="Meyerdierks A."/>
            <person name="Storesund J.E."/>
            <person name="Kallscheuer N."/>
            <person name="Luecker S."/>
            <person name="Lage O.M."/>
            <person name="Pohl T."/>
            <person name="Merkel B.J."/>
            <person name="Hornburger P."/>
            <person name="Mueller R.-W."/>
            <person name="Bruemmer F."/>
            <person name="Labrenz M."/>
            <person name="Spormann A.M."/>
            <person name="Op den Camp H."/>
            <person name="Overmann J."/>
            <person name="Amann R."/>
            <person name="Jetten M.S.M."/>
            <person name="Mascher T."/>
            <person name="Medema M.H."/>
            <person name="Devos D.P."/>
            <person name="Kaster A.-K."/>
            <person name="Ovreas L."/>
            <person name="Rohde M."/>
            <person name="Galperin M.Y."/>
            <person name="Jogler C."/>
        </authorList>
    </citation>
    <scope>NUCLEOTIDE SEQUENCE [LARGE SCALE GENOMIC DNA]</scope>
    <source>
        <strain evidence="1 2">UC8</strain>
    </source>
</reference>
<evidence type="ECO:0000313" key="2">
    <source>
        <dbReference type="Proteomes" id="UP000325286"/>
    </source>
</evidence>
<dbReference type="Proteomes" id="UP000325286">
    <property type="component" value="Chromosome"/>
</dbReference>
<evidence type="ECO:0000313" key="1">
    <source>
        <dbReference type="EMBL" id="QEG39303.1"/>
    </source>
</evidence>
<keyword evidence="2" id="KW-1185">Reference proteome</keyword>
<gene>
    <name evidence="1" type="ORF">UC8_12670</name>
</gene>
<protein>
    <submittedName>
        <fullName evidence="1">Uncharacterized protein</fullName>
    </submittedName>
</protein>
<dbReference type="EMBL" id="CP042914">
    <property type="protein sequence ID" value="QEG39303.1"/>
    <property type="molecule type" value="Genomic_DNA"/>
</dbReference>
<proteinExistence type="predicted"/>
<accession>A0A5B9QZ90</accession>
<sequence>MRLKTSAEKIELVINGERAYNWSANASPILTTAGPSSE</sequence>
<organism evidence="1 2">
    <name type="scientific">Roseimaritima ulvae</name>
    <dbReference type="NCBI Taxonomy" id="980254"/>
    <lineage>
        <taxon>Bacteria</taxon>
        <taxon>Pseudomonadati</taxon>
        <taxon>Planctomycetota</taxon>
        <taxon>Planctomycetia</taxon>
        <taxon>Pirellulales</taxon>
        <taxon>Pirellulaceae</taxon>
        <taxon>Roseimaritima</taxon>
    </lineage>
</organism>
<dbReference type="KEGG" id="rul:UC8_12670"/>
<dbReference type="AlphaFoldDB" id="A0A5B9QZ90"/>